<dbReference type="InterPro" id="IPR015422">
    <property type="entry name" value="PyrdxlP-dep_Trfase_small"/>
</dbReference>
<dbReference type="Pfam" id="PF00155">
    <property type="entry name" value="Aminotran_1_2"/>
    <property type="match status" value="1"/>
</dbReference>
<dbReference type="GO" id="GO:0003700">
    <property type="term" value="F:DNA-binding transcription factor activity"/>
    <property type="evidence" value="ECO:0007669"/>
    <property type="project" value="InterPro"/>
</dbReference>
<dbReference type="InterPro" id="IPR036390">
    <property type="entry name" value="WH_DNA-bd_sf"/>
</dbReference>
<dbReference type="InterPro" id="IPR051446">
    <property type="entry name" value="HTH_trans_reg/aminotransferase"/>
</dbReference>
<dbReference type="GO" id="GO:0030170">
    <property type="term" value="F:pyridoxal phosphate binding"/>
    <property type="evidence" value="ECO:0007669"/>
    <property type="project" value="InterPro"/>
</dbReference>
<dbReference type="InterPro" id="IPR015421">
    <property type="entry name" value="PyrdxlP-dep_Trfase_major"/>
</dbReference>
<dbReference type="CDD" id="cd00609">
    <property type="entry name" value="AAT_like"/>
    <property type="match status" value="1"/>
</dbReference>
<accession>A0A5M3Y4U4</accession>
<sequence length="483" mass="51256">MPRQAPAPEVSATEERSIALFCSLMNEDSSIAKVADLLRAEAQRLGPGAKLRSSRELVRELGVSPVTVSRAIARLTAEGRVITRPGSGAFAAPGRPESAQADSSWQTVALGDRVVDDTGVAGLLAEPGDGVIPLTGGYLNAALRPVRELSAAAARAVRRPDAWALPPLSGLPELRRWFAAEVGASRNDVLVVSGGQAALSHAFRSLAAPGEPVLVETPTYPGALATAKMAGLRAVAVPVDKDGVRPELLAEAFAVTGARVFYCQPTLHNPTGATLTRERREQVLAVARAAGAFIIEDDFSRYLGSGAPPPALVSMDEHGTVVHVLSLSKISAPSLRVAALIARGPAARRLRASQVVESFFVARPLQETALEFVTAPGWRRHLATVRREIGERQRLLLAALARHLPAAEVHLVPHGGLHLWVRLPDETDEAALVERAHRAGVLVSPGRIYYPAEPPGPRIRLTHTAPADHAELTEGVIRLASTF</sequence>
<dbReference type="PROSITE" id="PS50949">
    <property type="entry name" value="HTH_GNTR"/>
    <property type="match status" value="1"/>
</dbReference>
<evidence type="ECO:0000256" key="1">
    <source>
        <dbReference type="ARBA" id="ARBA00005384"/>
    </source>
</evidence>
<evidence type="ECO:0000313" key="7">
    <source>
        <dbReference type="EMBL" id="GES27253.1"/>
    </source>
</evidence>
<protein>
    <submittedName>
        <fullName evidence="7">Transcriptional regulator</fullName>
    </submittedName>
</protein>
<dbReference type="CDD" id="cd07377">
    <property type="entry name" value="WHTH_GntR"/>
    <property type="match status" value="1"/>
</dbReference>
<dbReference type="Gene3D" id="3.40.640.10">
    <property type="entry name" value="Type I PLP-dependent aspartate aminotransferase-like (Major domain)"/>
    <property type="match status" value="1"/>
</dbReference>
<keyword evidence="4" id="KW-0238">DNA-binding</keyword>
<dbReference type="GO" id="GO:0003677">
    <property type="term" value="F:DNA binding"/>
    <property type="evidence" value="ECO:0007669"/>
    <property type="project" value="UniProtKB-KW"/>
</dbReference>
<evidence type="ECO:0000259" key="6">
    <source>
        <dbReference type="PROSITE" id="PS50949"/>
    </source>
</evidence>
<dbReference type="SUPFAM" id="SSF53383">
    <property type="entry name" value="PLP-dependent transferases"/>
    <property type="match status" value="1"/>
</dbReference>
<feature type="domain" description="HTH gntR-type" evidence="6">
    <location>
        <begin position="24"/>
        <end position="94"/>
    </location>
</feature>
<keyword evidence="2" id="KW-0663">Pyridoxal phosphate</keyword>
<evidence type="ECO:0000256" key="4">
    <source>
        <dbReference type="ARBA" id="ARBA00023125"/>
    </source>
</evidence>
<dbReference type="InterPro" id="IPR015424">
    <property type="entry name" value="PyrdxlP-dep_Trfase"/>
</dbReference>
<comment type="caution">
    <text evidence="7">The sequence shown here is derived from an EMBL/GenBank/DDBJ whole genome shotgun (WGS) entry which is preliminary data.</text>
</comment>
<dbReference type="InterPro" id="IPR036388">
    <property type="entry name" value="WH-like_DNA-bd_sf"/>
</dbReference>
<evidence type="ECO:0000256" key="5">
    <source>
        <dbReference type="ARBA" id="ARBA00023163"/>
    </source>
</evidence>
<dbReference type="PANTHER" id="PTHR46577">
    <property type="entry name" value="HTH-TYPE TRANSCRIPTIONAL REGULATORY PROTEIN GABR"/>
    <property type="match status" value="1"/>
</dbReference>
<dbReference type="Gene3D" id="1.10.10.10">
    <property type="entry name" value="Winged helix-like DNA-binding domain superfamily/Winged helix DNA-binding domain"/>
    <property type="match status" value="1"/>
</dbReference>
<dbReference type="InterPro" id="IPR000524">
    <property type="entry name" value="Tscrpt_reg_HTH_GntR"/>
</dbReference>
<organism evidence="7 8">
    <name type="scientific">Acrocarpospora pleiomorpha</name>
    <dbReference type="NCBI Taxonomy" id="90975"/>
    <lineage>
        <taxon>Bacteria</taxon>
        <taxon>Bacillati</taxon>
        <taxon>Actinomycetota</taxon>
        <taxon>Actinomycetes</taxon>
        <taxon>Streptosporangiales</taxon>
        <taxon>Streptosporangiaceae</taxon>
        <taxon>Acrocarpospora</taxon>
    </lineage>
</organism>
<keyword evidence="3" id="KW-0805">Transcription regulation</keyword>
<evidence type="ECO:0000256" key="3">
    <source>
        <dbReference type="ARBA" id="ARBA00023015"/>
    </source>
</evidence>
<keyword evidence="5" id="KW-0804">Transcription</keyword>
<reference evidence="7 8" key="1">
    <citation type="submission" date="2019-10" db="EMBL/GenBank/DDBJ databases">
        <title>Whole genome shotgun sequence of Acrocarpospora pleiomorpha NBRC 16267.</title>
        <authorList>
            <person name="Ichikawa N."/>
            <person name="Kimura A."/>
            <person name="Kitahashi Y."/>
            <person name="Komaki H."/>
            <person name="Oguchi A."/>
        </authorList>
    </citation>
    <scope>NUCLEOTIDE SEQUENCE [LARGE SCALE GENOMIC DNA]</scope>
    <source>
        <strain evidence="7 8">NBRC 16267</strain>
    </source>
</reference>
<dbReference type="InterPro" id="IPR004839">
    <property type="entry name" value="Aminotransferase_I/II_large"/>
</dbReference>
<evidence type="ECO:0000256" key="2">
    <source>
        <dbReference type="ARBA" id="ARBA00022898"/>
    </source>
</evidence>
<dbReference type="PANTHER" id="PTHR46577:SF1">
    <property type="entry name" value="HTH-TYPE TRANSCRIPTIONAL REGULATORY PROTEIN GABR"/>
    <property type="match status" value="1"/>
</dbReference>
<proteinExistence type="inferred from homology"/>
<comment type="similarity">
    <text evidence="1">In the C-terminal section; belongs to the class-I pyridoxal-phosphate-dependent aminotransferase family.</text>
</comment>
<evidence type="ECO:0000313" key="8">
    <source>
        <dbReference type="Proteomes" id="UP000377595"/>
    </source>
</evidence>
<keyword evidence="8" id="KW-1185">Reference proteome</keyword>
<dbReference type="SMART" id="SM00345">
    <property type="entry name" value="HTH_GNTR"/>
    <property type="match status" value="1"/>
</dbReference>
<dbReference type="SUPFAM" id="SSF46785">
    <property type="entry name" value="Winged helix' DNA-binding domain"/>
    <property type="match status" value="1"/>
</dbReference>
<gene>
    <name evidence="7" type="ORF">Aple_101530</name>
</gene>
<name>A0A5M3Y4U4_9ACTN</name>
<dbReference type="EMBL" id="BLAF01000117">
    <property type="protein sequence ID" value="GES27253.1"/>
    <property type="molecule type" value="Genomic_DNA"/>
</dbReference>
<dbReference type="AlphaFoldDB" id="A0A5M3Y4U4"/>
<dbReference type="Gene3D" id="3.90.1150.10">
    <property type="entry name" value="Aspartate Aminotransferase, domain 1"/>
    <property type="match status" value="1"/>
</dbReference>
<dbReference type="Proteomes" id="UP000377595">
    <property type="component" value="Unassembled WGS sequence"/>
</dbReference>
<dbReference type="Pfam" id="PF00392">
    <property type="entry name" value="GntR"/>
    <property type="match status" value="1"/>
</dbReference>